<evidence type="ECO:0000259" key="4">
    <source>
        <dbReference type="PROSITE" id="PS50076"/>
    </source>
</evidence>
<dbReference type="PANTHER" id="PTHR12558:SF13">
    <property type="entry name" value="CELL DIVISION CYCLE PROTEIN 27 HOMOLOG"/>
    <property type="match status" value="1"/>
</dbReference>
<dbReference type="SMART" id="SM00271">
    <property type="entry name" value="DnaJ"/>
    <property type="match status" value="1"/>
</dbReference>
<feature type="domain" description="J" evidence="4">
    <location>
        <begin position="4"/>
        <end position="63"/>
    </location>
</feature>
<dbReference type="InterPro" id="IPR018253">
    <property type="entry name" value="DnaJ_domain_CS"/>
</dbReference>
<evidence type="ECO:0000256" key="2">
    <source>
        <dbReference type="ARBA" id="ARBA00023016"/>
    </source>
</evidence>
<dbReference type="Proteomes" id="UP000001401">
    <property type="component" value="Chromosome"/>
</dbReference>
<dbReference type="InterPro" id="IPR019734">
    <property type="entry name" value="TPR_rpt"/>
</dbReference>
<dbReference type="GO" id="GO:0006260">
    <property type="term" value="P:DNA replication"/>
    <property type="evidence" value="ECO:0007669"/>
    <property type="project" value="UniProtKB-KW"/>
</dbReference>
<dbReference type="Pfam" id="PF00226">
    <property type="entry name" value="DnaJ"/>
    <property type="match status" value="1"/>
</dbReference>
<dbReference type="EMBL" id="CP002394">
    <property type="protein sequence ID" value="ADU31955.1"/>
    <property type="molecule type" value="Genomic_DNA"/>
</dbReference>
<keyword evidence="1" id="KW-0235">DNA replication</keyword>
<dbReference type="Gene3D" id="1.10.287.110">
    <property type="entry name" value="DnaJ domain"/>
    <property type="match status" value="1"/>
</dbReference>
<feature type="repeat" description="TPR" evidence="3">
    <location>
        <begin position="250"/>
        <end position="283"/>
    </location>
</feature>
<dbReference type="InterPro" id="IPR036869">
    <property type="entry name" value="J_dom_sf"/>
</dbReference>
<protein>
    <submittedName>
        <fullName evidence="5">Heat shock protein DnaJ domain protein</fullName>
    </submittedName>
</protein>
<dbReference type="HOGENOM" id="CLU_577035_0_0_9"/>
<keyword evidence="2 5" id="KW-0346">Stress response</keyword>
<keyword evidence="6" id="KW-1185">Reference proteome</keyword>
<dbReference type="Pfam" id="PF14559">
    <property type="entry name" value="TPR_19"/>
    <property type="match status" value="1"/>
</dbReference>
<dbReference type="PANTHER" id="PTHR12558">
    <property type="entry name" value="CELL DIVISION CYCLE 16,23,27"/>
    <property type="match status" value="1"/>
</dbReference>
<dbReference type="OrthoDB" id="503753at2"/>
<dbReference type="RefSeq" id="WP_013490286.1">
    <property type="nucleotide sequence ID" value="NC_014829.1"/>
</dbReference>
<dbReference type="InterPro" id="IPR001623">
    <property type="entry name" value="DnaJ_domain"/>
</dbReference>
<organism evidence="5 6">
    <name type="scientific">Evansella cellulosilytica (strain ATCC 21833 / DSM 2522 / FERM P-1141 / JCM 9156 / N-4)</name>
    <name type="common">Bacillus cellulosilyticus</name>
    <dbReference type="NCBI Taxonomy" id="649639"/>
    <lineage>
        <taxon>Bacteria</taxon>
        <taxon>Bacillati</taxon>
        <taxon>Bacillota</taxon>
        <taxon>Bacilli</taxon>
        <taxon>Bacillales</taxon>
        <taxon>Bacillaceae</taxon>
        <taxon>Evansella</taxon>
    </lineage>
</organism>
<reference evidence="5" key="1">
    <citation type="submission" date="2010-12" db="EMBL/GenBank/DDBJ databases">
        <title>Complete sequence of Bacillus cellulosilyticus DSM 2522.</title>
        <authorList>
            <consortium name="US DOE Joint Genome Institute"/>
            <person name="Lucas S."/>
            <person name="Copeland A."/>
            <person name="Lapidus A."/>
            <person name="Cheng J.-F."/>
            <person name="Bruce D."/>
            <person name="Goodwin L."/>
            <person name="Pitluck S."/>
            <person name="Chertkov O."/>
            <person name="Detter J.C."/>
            <person name="Han C."/>
            <person name="Tapia R."/>
            <person name="Land M."/>
            <person name="Hauser L."/>
            <person name="Jeffries C."/>
            <person name="Kyrpides N."/>
            <person name="Ivanova N."/>
            <person name="Mikhailova N."/>
            <person name="Brumm P."/>
            <person name="Mead D."/>
            <person name="Woyke T."/>
        </authorList>
    </citation>
    <scope>NUCLEOTIDE SEQUENCE [LARGE SCALE GENOMIC DNA]</scope>
    <source>
        <strain evidence="5">DSM 2522</strain>
    </source>
</reference>
<dbReference type="PROSITE" id="PS50005">
    <property type="entry name" value="TPR"/>
    <property type="match status" value="2"/>
</dbReference>
<dbReference type="InterPro" id="IPR011990">
    <property type="entry name" value="TPR-like_helical_dom_sf"/>
</dbReference>
<dbReference type="eggNOG" id="COG0457">
    <property type="taxonomic scope" value="Bacteria"/>
</dbReference>
<dbReference type="PRINTS" id="PR00625">
    <property type="entry name" value="JDOMAIN"/>
</dbReference>
<dbReference type="SMART" id="SM00028">
    <property type="entry name" value="TPR"/>
    <property type="match status" value="4"/>
</dbReference>
<keyword evidence="3" id="KW-0802">TPR repeat</keyword>
<proteinExistence type="predicted"/>
<dbReference type="PROSITE" id="PS50076">
    <property type="entry name" value="DNAJ_2"/>
    <property type="match status" value="1"/>
</dbReference>
<evidence type="ECO:0000313" key="5">
    <source>
        <dbReference type="EMBL" id="ADU31955.1"/>
    </source>
</evidence>
<evidence type="ECO:0000313" key="6">
    <source>
        <dbReference type="Proteomes" id="UP000001401"/>
    </source>
</evidence>
<accession>E6TT47</accession>
<dbReference type="CDD" id="cd06257">
    <property type="entry name" value="DnaJ"/>
    <property type="match status" value="1"/>
</dbReference>
<dbReference type="STRING" id="649639.Bcell_3715"/>
<evidence type="ECO:0000256" key="1">
    <source>
        <dbReference type="ARBA" id="ARBA00022705"/>
    </source>
</evidence>
<dbReference type="SUPFAM" id="SSF46565">
    <property type="entry name" value="Chaperone J-domain"/>
    <property type="match status" value="1"/>
</dbReference>
<evidence type="ECO:0000256" key="3">
    <source>
        <dbReference type="PROSITE-ProRule" id="PRU00339"/>
    </source>
</evidence>
<dbReference type="PROSITE" id="PS00636">
    <property type="entry name" value="DNAJ_1"/>
    <property type="match status" value="1"/>
</dbReference>
<sequence>MFGDAYEVLGISNDAIELEIKRAYNRKIKEFSNEKHPEQFKNIRRAYEILINEASRQKYDTMRTFGPEINRLEADAEHALSKKDLHSATLAYKKILMIEPSLHIYRNELALTLVQQGDLEKGLIQFEKLVTKYPENASYRCNYAHCLQKLGKTNEAVDSFKTAHHLDPNDVNIVFSLVELYIDNHDYEKARFTIESALEEKENEGFHRFYYLFKLIHVDIFERNTEQLERSLARVETLISAHIEESAYVANEFARLAFQLYEVKLYDWAKRLTERAIELDPENEYIQALHESNEENNVKSKEFQYLMDDERILKPVKHPFFLAFHKDEMSDEEFEQSLSIMYENVEYIAKFDPHETIKSLKRVLIKYPHLYESRQEFLEKIQGLANRSLEEQSQYEQLKHDHQVINALKRLIALYLSDVSEEERKHYFDDIIDELTYERTRAVYQSVTRIQSSYPLLYRLNESFFDELKRNAR</sequence>
<feature type="repeat" description="TPR" evidence="3">
    <location>
        <begin position="137"/>
        <end position="170"/>
    </location>
</feature>
<dbReference type="SUPFAM" id="SSF48452">
    <property type="entry name" value="TPR-like"/>
    <property type="match status" value="1"/>
</dbReference>
<dbReference type="AlphaFoldDB" id="E6TT47"/>
<gene>
    <name evidence="5" type="ordered locus">Bcell_3715</name>
</gene>
<dbReference type="KEGG" id="bco:Bcell_3715"/>
<name>E6TT47_EVAC2</name>
<dbReference type="Gene3D" id="1.25.40.10">
    <property type="entry name" value="Tetratricopeptide repeat domain"/>
    <property type="match status" value="2"/>
</dbReference>